<evidence type="ECO:0000313" key="2">
    <source>
        <dbReference type="EMBL" id="OTA29892.1"/>
    </source>
</evidence>
<name>A0A1Y2SZM4_9BIFI</name>
<dbReference type="Proteomes" id="UP000243540">
    <property type="component" value="Unassembled WGS sequence"/>
</dbReference>
<proteinExistence type="predicted"/>
<gene>
    <name evidence="2" type="ORF">B9T39_02095</name>
</gene>
<evidence type="ECO:0000256" key="1">
    <source>
        <dbReference type="SAM" id="Phobius"/>
    </source>
</evidence>
<keyword evidence="1" id="KW-0472">Membrane</keyword>
<reference evidence="2 3" key="1">
    <citation type="submission" date="2017-04" db="EMBL/GenBank/DDBJ databases">
        <title>Draft genome sequences of Alloscardovia macacae UMA81211 and UMA81212 isolated from the feces of a rhesus macaque (Macaca mulatta).</title>
        <authorList>
            <person name="Albert K."/>
            <person name="Sela D.A."/>
        </authorList>
    </citation>
    <scope>NUCLEOTIDE SEQUENCE [LARGE SCALE GENOMIC DNA]</scope>
    <source>
        <strain evidence="2 3">UMA81212</strain>
    </source>
</reference>
<dbReference type="EMBL" id="NEKC01000003">
    <property type="protein sequence ID" value="OTA29892.1"/>
    <property type="molecule type" value="Genomic_DNA"/>
</dbReference>
<feature type="transmembrane region" description="Helical" evidence="1">
    <location>
        <begin position="20"/>
        <end position="37"/>
    </location>
</feature>
<dbReference type="AlphaFoldDB" id="A0A1Y2SZM4"/>
<protein>
    <submittedName>
        <fullName evidence="2">Uncharacterized protein</fullName>
    </submittedName>
</protein>
<dbReference type="STRING" id="1160091.B9T39_02095"/>
<comment type="caution">
    <text evidence="2">The sequence shown here is derived from an EMBL/GenBank/DDBJ whole genome shotgun (WGS) entry which is preliminary data.</text>
</comment>
<evidence type="ECO:0000313" key="3">
    <source>
        <dbReference type="Proteomes" id="UP000243540"/>
    </source>
</evidence>
<sequence length="68" mass="7577">MMFDGMERCVSYASAAPYLVVPYFLSTKSTLILVFFAPHHADILPRHSASFALAAKNAENPRHALILR</sequence>
<keyword evidence="1" id="KW-0812">Transmembrane</keyword>
<organism evidence="2 3">
    <name type="scientific">Alloscardovia macacae</name>
    <dbReference type="NCBI Taxonomy" id="1160091"/>
    <lineage>
        <taxon>Bacteria</taxon>
        <taxon>Bacillati</taxon>
        <taxon>Actinomycetota</taxon>
        <taxon>Actinomycetes</taxon>
        <taxon>Bifidobacteriales</taxon>
        <taxon>Bifidobacteriaceae</taxon>
        <taxon>Alloscardovia</taxon>
    </lineage>
</organism>
<accession>A0A1Y2SZM4</accession>
<keyword evidence="1" id="KW-1133">Transmembrane helix</keyword>